<dbReference type="PANTHER" id="PTHR14146">
    <property type="entry name" value="EXOCYST COMPLEX COMPONENT 4"/>
    <property type="match status" value="1"/>
</dbReference>
<keyword evidence="1" id="KW-0653">Protein transport</keyword>
<dbReference type="GO" id="GO:0000145">
    <property type="term" value="C:exocyst"/>
    <property type="evidence" value="ECO:0000318"/>
    <property type="project" value="GO_Central"/>
</dbReference>
<sequence>VGALQDVRSELTKLRGVLFYKILDDLHSHLYNKGDYSSFEIGLEDEDDELPTSIASANNSQTQSRRTRAYKVDNHFDGSENAVGVHEESSFDGLISSVRIDTNVKDMKANSNKIPVWLSASTPDEFIEAMKKSDASVTLKYLQTLVECLCMLGKVAAAGVIICQRLRPTIHEIITSKIKMFVESRTSSRPQASELSRQGVSNSYFPKDMENYQSLKKKNKNGTSAVGVQFAVSPVSPEMIPMGKAQSSARDLLNSILDTIIQIFENHVIVGDLLESKSAQQSDNMNTPKTMNGNWNTDADTSPITGGFSVGFSLTVIQSECQQLICEILRATPEAASADASVQTARLANKAPNKDKRDVSEGLSFAFRFTESTVSMSNQGGRGWRKGSNALQEGYGTAAALSEQGIYLAASMYRPVLQFTDKIASMMPPKYSQLGKDGLLAFLEKFLKDHFLPAMFVDYRKCVQQAISNPAAFRPRVHTTKYNPSIEAGRPVLQGLLATDMLAKEMLGWAQAMPKYAGELVEYGQTFLERTHERCRAAYMEAVLEKQSYMLISRNDIEGLMQMDPANECLTCQSIDQLTDNGALDDSQTIEMENEFSYLLLDLRPIKQENLIRDDQKFILLASLSDSLEYVADSIERLGESTLRPQRSMEDNNDTHKKSRHTRIESSIPRNLATLAAEYRKLSVDCLKVLRVEMQLETIFHIQDMTHKKYMEDQDAEEPDDFIISLTAQIMRRDEQMAPFIADVKRNYIFGGMASIAANTSIKALSEMKSINLLGVQQICRNSIALEQALVGIPSINDEVVRHRLDRVQTYYELLNHPFEALTAFISDHEHLFTRNEYSSLLKVEVPGREIPVDGGQFLES</sequence>
<dbReference type="InterPro" id="IPR039682">
    <property type="entry name" value="Sec8/EXOC4"/>
</dbReference>
<feature type="region of interest" description="Disordered" evidence="2">
    <location>
        <begin position="644"/>
        <end position="663"/>
    </location>
</feature>
<comment type="caution">
    <text evidence="3">The sequence shown here is derived from an EMBL/GenBank/DDBJ whole genome shotgun (WGS) entry which is preliminary data.</text>
</comment>
<keyword evidence="4" id="KW-1185">Reference proteome</keyword>
<comment type="similarity">
    <text evidence="1">Belongs to the SEC8 family.</text>
</comment>
<comment type="function">
    <text evidence="1">Component of the exocyst complex involved in the docking of exocytic vesicles with fusion sites on the plasma membrane.</text>
</comment>
<evidence type="ECO:0000256" key="2">
    <source>
        <dbReference type="SAM" id="MobiDB-lite"/>
    </source>
</evidence>
<evidence type="ECO:0000313" key="3">
    <source>
        <dbReference type="EMBL" id="KMZ75691.1"/>
    </source>
</evidence>
<evidence type="ECO:0000313" key="4">
    <source>
        <dbReference type="Proteomes" id="UP000036987"/>
    </source>
</evidence>
<dbReference type="GO" id="GO:0015031">
    <property type="term" value="P:protein transport"/>
    <property type="evidence" value="ECO:0007669"/>
    <property type="project" value="UniProtKB-KW"/>
</dbReference>
<keyword evidence="1" id="KW-0813">Transport</keyword>
<keyword evidence="1" id="KW-0268">Exocytosis</keyword>
<name>A0A0K9Q320_ZOSMR</name>
<dbReference type="GO" id="GO:0090522">
    <property type="term" value="P:vesicle tethering involved in exocytosis"/>
    <property type="evidence" value="ECO:0007669"/>
    <property type="project" value="UniProtKB-UniRule"/>
</dbReference>
<dbReference type="GO" id="GO:0006887">
    <property type="term" value="P:exocytosis"/>
    <property type="evidence" value="ECO:0000318"/>
    <property type="project" value="GO_Central"/>
</dbReference>
<dbReference type="PANTHER" id="PTHR14146:SF0">
    <property type="entry name" value="EXOCYST COMPLEX COMPONENT 4"/>
    <property type="match status" value="1"/>
</dbReference>
<reference evidence="4" key="1">
    <citation type="journal article" date="2016" name="Nature">
        <title>The genome of the seagrass Zostera marina reveals angiosperm adaptation to the sea.</title>
        <authorList>
            <person name="Olsen J.L."/>
            <person name="Rouze P."/>
            <person name="Verhelst B."/>
            <person name="Lin Y.-C."/>
            <person name="Bayer T."/>
            <person name="Collen J."/>
            <person name="Dattolo E."/>
            <person name="De Paoli E."/>
            <person name="Dittami S."/>
            <person name="Maumus F."/>
            <person name="Michel G."/>
            <person name="Kersting A."/>
            <person name="Lauritano C."/>
            <person name="Lohaus R."/>
            <person name="Toepel M."/>
            <person name="Tonon T."/>
            <person name="Vanneste K."/>
            <person name="Amirebrahimi M."/>
            <person name="Brakel J."/>
            <person name="Bostroem C."/>
            <person name="Chovatia M."/>
            <person name="Grimwood J."/>
            <person name="Jenkins J.W."/>
            <person name="Jueterbock A."/>
            <person name="Mraz A."/>
            <person name="Stam W.T."/>
            <person name="Tice H."/>
            <person name="Bornberg-Bauer E."/>
            <person name="Green P.J."/>
            <person name="Pearson G.A."/>
            <person name="Procaccini G."/>
            <person name="Duarte C.M."/>
            <person name="Schmutz J."/>
            <person name="Reusch T.B.H."/>
            <person name="Van de Peer Y."/>
        </authorList>
    </citation>
    <scope>NUCLEOTIDE SEQUENCE [LARGE SCALE GENOMIC DNA]</scope>
    <source>
        <strain evidence="4">cv. Finnish</strain>
    </source>
</reference>
<dbReference type="GO" id="GO:0006612">
    <property type="term" value="P:protein targeting to membrane"/>
    <property type="evidence" value="ECO:0007669"/>
    <property type="project" value="UniProtKB-UniRule"/>
</dbReference>
<protein>
    <recommendedName>
        <fullName evidence="1">Exocyst complex component Sec8</fullName>
    </recommendedName>
</protein>
<dbReference type="OrthoDB" id="272977at2759"/>
<dbReference type="Proteomes" id="UP000036987">
    <property type="component" value="Unassembled WGS sequence"/>
</dbReference>
<organism evidence="3 4">
    <name type="scientific">Zostera marina</name>
    <name type="common">Eelgrass</name>
    <dbReference type="NCBI Taxonomy" id="29655"/>
    <lineage>
        <taxon>Eukaryota</taxon>
        <taxon>Viridiplantae</taxon>
        <taxon>Streptophyta</taxon>
        <taxon>Embryophyta</taxon>
        <taxon>Tracheophyta</taxon>
        <taxon>Spermatophyta</taxon>
        <taxon>Magnoliopsida</taxon>
        <taxon>Liliopsida</taxon>
        <taxon>Zosteraceae</taxon>
        <taxon>Zostera</taxon>
    </lineage>
</organism>
<dbReference type="STRING" id="29655.A0A0K9Q320"/>
<evidence type="ECO:0000256" key="1">
    <source>
        <dbReference type="RuleBase" id="RU367079"/>
    </source>
</evidence>
<proteinExistence type="inferred from homology"/>
<feature type="compositionally biased region" description="Basic and acidic residues" evidence="2">
    <location>
        <begin position="647"/>
        <end position="656"/>
    </location>
</feature>
<dbReference type="GO" id="GO:0006893">
    <property type="term" value="P:Golgi to plasma membrane transport"/>
    <property type="evidence" value="ECO:0000318"/>
    <property type="project" value="GO_Central"/>
</dbReference>
<gene>
    <name evidence="3" type="ORF">ZOSMA_111G00410</name>
</gene>
<dbReference type="AlphaFoldDB" id="A0A0K9Q320"/>
<dbReference type="EMBL" id="LFYR01000129">
    <property type="protein sequence ID" value="KMZ75691.1"/>
    <property type="molecule type" value="Genomic_DNA"/>
</dbReference>
<feature type="non-terminal residue" evidence="3">
    <location>
        <position position="1"/>
    </location>
</feature>
<accession>A0A0K9Q320</accession>